<dbReference type="EMBL" id="BMXT01000001">
    <property type="protein sequence ID" value="GGY15195.1"/>
    <property type="molecule type" value="Genomic_DNA"/>
</dbReference>
<evidence type="ECO:0000313" key="2">
    <source>
        <dbReference type="Proteomes" id="UP000621898"/>
    </source>
</evidence>
<reference evidence="2" key="1">
    <citation type="journal article" date="2019" name="Int. J. Syst. Evol. Microbiol.">
        <title>The Global Catalogue of Microorganisms (GCM) 10K type strain sequencing project: providing services to taxonomists for standard genome sequencing and annotation.</title>
        <authorList>
            <consortium name="The Broad Institute Genomics Platform"/>
            <consortium name="The Broad Institute Genome Sequencing Center for Infectious Disease"/>
            <person name="Wu L."/>
            <person name="Ma J."/>
        </authorList>
    </citation>
    <scope>NUCLEOTIDE SEQUENCE [LARGE SCALE GENOMIC DNA]</scope>
    <source>
        <strain evidence="2">KCTC 22232</strain>
    </source>
</reference>
<dbReference type="Proteomes" id="UP000621898">
    <property type="component" value="Unassembled WGS sequence"/>
</dbReference>
<sequence length="193" mass="21299">MFAPWVQRLRELRLNAAVSAMSRRYLRMTPVSLAEGLPSLGNVLYMPMRFDISTSWEMPRGLLVESIRLAPLMQVRSLRVASTITVEGPREWIECVDRDGRACARLHLLPDTDYLAWDALLAGGEPMPIAKLPSGSPDARPASAQLLRFHTHRLAGLDVLGGEIATQVSSMSRHLAACIARTEAVPWRFPAGG</sequence>
<organism evidence="1 2">
    <name type="scientific">Rhodanobacter panaciterrae</name>
    <dbReference type="NCBI Taxonomy" id="490572"/>
    <lineage>
        <taxon>Bacteria</taxon>
        <taxon>Pseudomonadati</taxon>
        <taxon>Pseudomonadota</taxon>
        <taxon>Gammaproteobacteria</taxon>
        <taxon>Lysobacterales</taxon>
        <taxon>Rhodanobacteraceae</taxon>
        <taxon>Rhodanobacter</taxon>
    </lineage>
</organism>
<protein>
    <submittedName>
        <fullName evidence="1">Uncharacterized protein</fullName>
    </submittedName>
</protein>
<gene>
    <name evidence="1" type="ORF">GCM10008098_02650</name>
</gene>
<keyword evidence="2" id="KW-1185">Reference proteome</keyword>
<name>A0ABQ2ZFV3_9GAMM</name>
<evidence type="ECO:0000313" key="1">
    <source>
        <dbReference type="EMBL" id="GGY15195.1"/>
    </source>
</evidence>
<accession>A0ABQ2ZFV3</accession>
<dbReference type="SUPFAM" id="SSF144064">
    <property type="entry name" value="Heme iron utilization protein-like"/>
    <property type="match status" value="1"/>
</dbReference>
<comment type="caution">
    <text evidence="1">The sequence shown here is derived from an EMBL/GenBank/DDBJ whole genome shotgun (WGS) entry which is preliminary data.</text>
</comment>
<proteinExistence type="predicted"/>